<evidence type="ECO:0000256" key="1">
    <source>
        <dbReference type="ARBA" id="ARBA00022741"/>
    </source>
</evidence>
<dbReference type="SMART" id="SM00421">
    <property type="entry name" value="HTH_LUXR"/>
    <property type="match status" value="1"/>
</dbReference>
<reference evidence="4 5" key="2">
    <citation type="submission" date="2020-03" db="EMBL/GenBank/DDBJ databases">
        <authorList>
            <person name="Ichikawa N."/>
            <person name="Kimura A."/>
            <person name="Kitahashi Y."/>
            <person name="Uohara A."/>
        </authorList>
    </citation>
    <scope>NUCLEOTIDE SEQUENCE [LARGE SCALE GENOMIC DNA]</scope>
    <source>
        <strain evidence="4 5">NBRC 108639</strain>
    </source>
</reference>
<dbReference type="AlphaFoldDB" id="A0A6V8KJK9"/>
<dbReference type="SUPFAM" id="SSF46894">
    <property type="entry name" value="C-terminal effector domain of the bipartite response regulators"/>
    <property type="match status" value="1"/>
</dbReference>
<dbReference type="GO" id="GO:0004016">
    <property type="term" value="F:adenylate cyclase activity"/>
    <property type="evidence" value="ECO:0007669"/>
    <property type="project" value="TreeGrafter"/>
</dbReference>
<organism evidence="4 5">
    <name type="scientific">Phytohabitans houttuyneae</name>
    <dbReference type="NCBI Taxonomy" id="1076126"/>
    <lineage>
        <taxon>Bacteria</taxon>
        <taxon>Bacillati</taxon>
        <taxon>Actinomycetota</taxon>
        <taxon>Actinomycetes</taxon>
        <taxon>Micromonosporales</taxon>
        <taxon>Micromonosporaceae</taxon>
    </lineage>
</organism>
<sequence>MLWFGSASHNYEVVGGWPLIGRSEELQVIDAVLGRENGLRGVVLAGAAGVGKTRLAREALEGARRRGMTGRWVTGSVSARTLPLGAFAAVLPWVGSDPMRALGQAADALLAGAGQAGALVVVDDGHLLDEVSATLVHQLAAGTAATVVVTVRTGEPVPDAVTAVWKDAHLDRLEVVPLSQPQTAELLEAALGGPVDTAAVARMWRLSRGNPLYLRELVAGERAAGQLAQRDGLWRWAGEPALSAKLVELVEARMGRLPEPVRDVVDLLAFAGDLEVDVLGRLVDAAALEGAETSALITVDTDRGQLSASLTHPLYGEARRARTGAFRARQLRRRIVGALLETGPRGADDELRCAALMVDSDFAVEPGLLMRAANRAAQLLDLPLAIRLGRVAFAHGGGFAAKAIVAQGLSMQGRGAEAEVELRLLSGLADTDALRAWAAAVRAGNLFFTLNHPTHAEQVLGEAMTAISDQPAREILWALHAVFEGLLARPGEAARAAGVVLDAPRPQPNAEFLASWGLVAALGVTGRADNVGPVAARGFRAGVSFDTAVLWFNLAEAELMALRLAGYLPQAEALAARCRQQAADIPGVPQLMAAALTGHAELARGRLRDAVRWMREALTGFTAIDPGGRVFDGLLWLTQAWAMAGNADAAAQTLERLAANHHTGFRYRETDVILARAWVAAAQGALSQAIALTREAAAAAAHLPACEVLALQTAVRFGDRTTAGRLAVLAAEVDGPRAQLAAAHAAALAADDGHALRAVSTRLEQTGDWMAAADAAAQAAAAHARAKKADLARMDGGRAHLLAHRCQGARTPAILSAARPLPITTREREIITLASRGLTNRDIARRLGLSVRTVEGHLYRVGAKLGITRRADLADLLSDDGPQPL</sequence>
<dbReference type="InterPro" id="IPR041664">
    <property type="entry name" value="AAA_16"/>
</dbReference>
<dbReference type="Pfam" id="PF00196">
    <property type="entry name" value="GerE"/>
    <property type="match status" value="1"/>
</dbReference>
<dbReference type="PANTHER" id="PTHR16305">
    <property type="entry name" value="TESTICULAR SOLUBLE ADENYLYL CYCLASE"/>
    <property type="match status" value="1"/>
</dbReference>
<dbReference type="Proteomes" id="UP000482800">
    <property type="component" value="Unassembled WGS sequence"/>
</dbReference>
<dbReference type="EMBL" id="BLPF01000002">
    <property type="protein sequence ID" value="GFJ80865.1"/>
    <property type="molecule type" value="Genomic_DNA"/>
</dbReference>
<dbReference type="InterPro" id="IPR027417">
    <property type="entry name" value="P-loop_NTPase"/>
</dbReference>
<dbReference type="InterPro" id="IPR016032">
    <property type="entry name" value="Sig_transdc_resp-reg_C-effctor"/>
</dbReference>
<proteinExistence type="predicted"/>
<dbReference type="CDD" id="cd06170">
    <property type="entry name" value="LuxR_C_like"/>
    <property type="match status" value="1"/>
</dbReference>
<evidence type="ECO:0000313" key="5">
    <source>
        <dbReference type="Proteomes" id="UP000482800"/>
    </source>
</evidence>
<dbReference type="PROSITE" id="PS00622">
    <property type="entry name" value="HTH_LUXR_1"/>
    <property type="match status" value="1"/>
</dbReference>
<dbReference type="GO" id="GO:0005737">
    <property type="term" value="C:cytoplasm"/>
    <property type="evidence" value="ECO:0007669"/>
    <property type="project" value="TreeGrafter"/>
</dbReference>
<dbReference type="GO" id="GO:0003677">
    <property type="term" value="F:DNA binding"/>
    <property type="evidence" value="ECO:0007669"/>
    <property type="project" value="InterPro"/>
</dbReference>
<dbReference type="PRINTS" id="PR00038">
    <property type="entry name" value="HTHLUXR"/>
</dbReference>
<reference evidence="4 5" key="1">
    <citation type="submission" date="2020-03" db="EMBL/GenBank/DDBJ databases">
        <title>Whole genome shotgun sequence of Phytohabitans houttuyneae NBRC 108639.</title>
        <authorList>
            <person name="Komaki H."/>
            <person name="Tamura T."/>
        </authorList>
    </citation>
    <scope>NUCLEOTIDE SEQUENCE [LARGE SCALE GENOMIC DNA]</scope>
    <source>
        <strain evidence="4 5">NBRC 108639</strain>
    </source>
</reference>
<keyword evidence="5" id="KW-1185">Reference proteome</keyword>
<evidence type="ECO:0000256" key="2">
    <source>
        <dbReference type="ARBA" id="ARBA00022840"/>
    </source>
</evidence>
<protein>
    <submittedName>
        <fullName evidence="4">Transcriptional regulator</fullName>
    </submittedName>
</protein>
<dbReference type="InterPro" id="IPR036388">
    <property type="entry name" value="WH-like_DNA-bd_sf"/>
</dbReference>
<keyword evidence="1" id="KW-0547">Nucleotide-binding</keyword>
<dbReference type="PANTHER" id="PTHR16305:SF28">
    <property type="entry name" value="GUANYLATE CYCLASE DOMAIN-CONTAINING PROTEIN"/>
    <property type="match status" value="1"/>
</dbReference>
<dbReference type="InterPro" id="IPR000792">
    <property type="entry name" value="Tscrpt_reg_LuxR_C"/>
</dbReference>
<dbReference type="Gene3D" id="1.10.10.10">
    <property type="entry name" value="Winged helix-like DNA-binding domain superfamily/Winged helix DNA-binding domain"/>
    <property type="match status" value="1"/>
</dbReference>
<accession>A0A6V8KJK9</accession>
<dbReference type="SUPFAM" id="SSF52540">
    <property type="entry name" value="P-loop containing nucleoside triphosphate hydrolases"/>
    <property type="match status" value="1"/>
</dbReference>
<evidence type="ECO:0000313" key="4">
    <source>
        <dbReference type="EMBL" id="GFJ80865.1"/>
    </source>
</evidence>
<keyword evidence="2" id="KW-0067">ATP-binding</keyword>
<dbReference type="Pfam" id="PF13191">
    <property type="entry name" value="AAA_16"/>
    <property type="match status" value="1"/>
</dbReference>
<feature type="domain" description="HTH luxR-type" evidence="3">
    <location>
        <begin position="816"/>
        <end position="881"/>
    </location>
</feature>
<evidence type="ECO:0000259" key="3">
    <source>
        <dbReference type="PROSITE" id="PS50043"/>
    </source>
</evidence>
<dbReference type="Gene3D" id="3.40.50.300">
    <property type="entry name" value="P-loop containing nucleotide triphosphate hydrolases"/>
    <property type="match status" value="1"/>
</dbReference>
<dbReference type="GO" id="GO:0005524">
    <property type="term" value="F:ATP binding"/>
    <property type="evidence" value="ECO:0007669"/>
    <property type="project" value="UniProtKB-KW"/>
</dbReference>
<gene>
    <name evidence="4" type="ORF">Phou_050450</name>
</gene>
<comment type="caution">
    <text evidence="4">The sequence shown here is derived from an EMBL/GenBank/DDBJ whole genome shotgun (WGS) entry which is preliminary data.</text>
</comment>
<name>A0A6V8KJK9_9ACTN</name>
<dbReference type="PROSITE" id="PS50043">
    <property type="entry name" value="HTH_LUXR_2"/>
    <property type="match status" value="1"/>
</dbReference>
<dbReference type="GO" id="GO:0006355">
    <property type="term" value="P:regulation of DNA-templated transcription"/>
    <property type="evidence" value="ECO:0007669"/>
    <property type="project" value="InterPro"/>
</dbReference>